<gene>
    <name evidence="1" type="ORF">PEVE_00008419</name>
</gene>
<organism evidence="1 2">
    <name type="scientific">Porites evermanni</name>
    <dbReference type="NCBI Taxonomy" id="104178"/>
    <lineage>
        <taxon>Eukaryota</taxon>
        <taxon>Metazoa</taxon>
        <taxon>Cnidaria</taxon>
        <taxon>Anthozoa</taxon>
        <taxon>Hexacorallia</taxon>
        <taxon>Scleractinia</taxon>
        <taxon>Fungiina</taxon>
        <taxon>Poritidae</taxon>
        <taxon>Porites</taxon>
    </lineage>
</organism>
<name>A0ABN8R201_9CNID</name>
<accession>A0ABN8R201</accession>
<sequence>MQVCFSEEEFNLCCKQAHKEQLQQLEKAPNKFLKEYYLKLFGVNQRSHLEQAPFFDVCEQFPQDIMHVFLEGILAYEFKYLLKYYFEEESIFNLQDLNEEIRKYPCGYSQIKNKPCFIKATVLD</sequence>
<comment type="caution">
    <text evidence="1">The sequence shown here is derived from an EMBL/GenBank/DDBJ whole genome shotgun (WGS) entry which is preliminary data.</text>
</comment>
<dbReference type="EMBL" id="CALNXI010001574">
    <property type="protein sequence ID" value="CAH3172411.1"/>
    <property type="molecule type" value="Genomic_DNA"/>
</dbReference>
<protein>
    <submittedName>
        <fullName evidence="1">Uncharacterized protein</fullName>
    </submittedName>
</protein>
<evidence type="ECO:0000313" key="1">
    <source>
        <dbReference type="EMBL" id="CAH3172411.1"/>
    </source>
</evidence>
<dbReference type="Proteomes" id="UP001159427">
    <property type="component" value="Unassembled WGS sequence"/>
</dbReference>
<keyword evidence="2" id="KW-1185">Reference proteome</keyword>
<reference evidence="1 2" key="1">
    <citation type="submission" date="2022-05" db="EMBL/GenBank/DDBJ databases">
        <authorList>
            <consortium name="Genoscope - CEA"/>
            <person name="William W."/>
        </authorList>
    </citation>
    <scope>NUCLEOTIDE SEQUENCE [LARGE SCALE GENOMIC DNA]</scope>
</reference>
<proteinExistence type="predicted"/>
<evidence type="ECO:0000313" key="2">
    <source>
        <dbReference type="Proteomes" id="UP001159427"/>
    </source>
</evidence>